<dbReference type="GO" id="GO:0046475">
    <property type="term" value="P:glycerophospholipid catabolic process"/>
    <property type="evidence" value="ECO:0007669"/>
    <property type="project" value="TreeGrafter"/>
</dbReference>
<evidence type="ECO:0000256" key="1">
    <source>
        <dbReference type="ARBA" id="ARBA00007277"/>
    </source>
</evidence>
<evidence type="ECO:0000313" key="6">
    <source>
        <dbReference type="EMBL" id="SSX02969.1"/>
    </source>
</evidence>
<accession>A0A336KEV4</accession>
<dbReference type="GO" id="GO:0047389">
    <property type="term" value="F:glycerophosphocholine phosphodiesterase activity"/>
    <property type="evidence" value="ECO:0007669"/>
    <property type="project" value="TreeGrafter"/>
</dbReference>
<reference evidence="6" key="1">
    <citation type="submission" date="2018-04" db="EMBL/GenBank/DDBJ databases">
        <authorList>
            <person name="Go L.Y."/>
            <person name="Mitchell J.A."/>
        </authorList>
    </citation>
    <scope>NUCLEOTIDE SEQUENCE</scope>
    <source>
        <tissue evidence="6">Whole organism</tissue>
    </source>
</reference>
<dbReference type="EMBL" id="UFQS01000338">
    <property type="protein sequence ID" value="SSX02969.1"/>
    <property type="molecule type" value="Genomic_DNA"/>
</dbReference>
<sequence>MQRWWYADYNESPPTPSRSPTKQKKNPSGDRTWKFQVLVPKTLYKEEKVAVAGDCDTLGNWEPNDVLILNAPEDKENIWSIEVDLPSNKEIRYRYLICSVDPHTEEIHIRQWETHIEPRVVPSSASAPDVYGDITPLNLLATENTSANLEDSISNDTRDNPSDQPTYAFTEVTTLNSANCLFEPQEQFGRLYHPNNYLLINVTVSQPENVAYIVDLYTHSSKASVDEPPYHLGYHYIMPNILKKSDGQLELPITCATKHRPLGLMRVEFLKITPLEPGKCTLKQSFARYWSNSWTGLDVGHRGSGTSFKANSGNVIRENTIASLKKAAEHGADMVEFDVQLSKDLVPVIYHDFNVYVSLKKKGDINTQSDMLELPMRELTLKQLKELKVFHLSEGQSREQKFFDEHIEEHQPFPQLSEVLDRIDASVGFNIEIKWSQERVDGTHESQIIVDRNLYLDCILEVVLAKAGDRRIVFSCFDADICTMLRYKQNLYPVMFLTQGITSKYIKYREPRCSTIEYAVRNACCMELLGIVAHTEDLLRDASQINLAKEQGLVIFCWGDDNNCQDTIKYLKDLGIHGVIYDKMDVLSTKGIKEAVFEVGAGSAQSKILQQIDLEHSLSSPATALEQQNEDVLCPMATETTSVPLKEEKILNYDVNGQTFVLTTIQNDAKGASKIENGI</sequence>
<dbReference type="SUPFAM" id="SSF51695">
    <property type="entry name" value="PLC-like phosphodiesterases"/>
    <property type="match status" value="1"/>
</dbReference>
<dbReference type="InterPro" id="IPR017946">
    <property type="entry name" value="PLC-like_Pdiesterase_TIM-brl"/>
</dbReference>
<dbReference type="Pfam" id="PF03009">
    <property type="entry name" value="GDPD"/>
    <property type="match status" value="1"/>
</dbReference>
<dbReference type="Gene3D" id="3.20.20.190">
    <property type="entry name" value="Phosphatidylinositol (PI) phosphodiesterase"/>
    <property type="match status" value="1"/>
</dbReference>
<dbReference type="InterPro" id="IPR030395">
    <property type="entry name" value="GP_PDE_dom"/>
</dbReference>
<dbReference type="EMBL" id="UFQT01000338">
    <property type="protein sequence ID" value="SSX23336.1"/>
    <property type="molecule type" value="Genomic_DNA"/>
</dbReference>
<dbReference type="InterPro" id="IPR013783">
    <property type="entry name" value="Ig-like_fold"/>
</dbReference>
<feature type="domain" description="CBM20" evidence="4">
    <location>
        <begin position="25"/>
        <end position="139"/>
    </location>
</feature>
<dbReference type="InterPro" id="IPR002044">
    <property type="entry name" value="CBM20"/>
</dbReference>
<dbReference type="PROSITE" id="PS51704">
    <property type="entry name" value="GP_PDE"/>
    <property type="match status" value="1"/>
</dbReference>
<proteinExistence type="inferred from homology"/>
<evidence type="ECO:0000259" key="5">
    <source>
        <dbReference type="PROSITE" id="PS51704"/>
    </source>
</evidence>
<protein>
    <submittedName>
        <fullName evidence="6">CSON008817 protein</fullName>
    </submittedName>
</protein>
<feature type="domain" description="GP-PDE" evidence="5">
    <location>
        <begin position="296"/>
        <end position="591"/>
    </location>
</feature>
<keyword evidence="2" id="KW-0378">Hydrolase</keyword>
<dbReference type="InterPro" id="IPR013784">
    <property type="entry name" value="Carb-bd-like_fold"/>
</dbReference>
<feature type="region of interest" description="Disordered" evidence="3">
    <location>
        <begin position="1"/>
        <end position="30"/>
    </location>
</feature>
<dbReference type="VEuPathDB" id="VectorBase:CSON008817"/>
<dbReference type="SMART" id="SM01065">
    <property type="entry name" value="CBM_2"/>
    <property type="match status" value="1"/>
</dbReference>
<gene>
    <name evidence="6" type="primary">CSON008817</name>
</gene>
<dbReference type="GO" id="GO:2001070">
    <property type="term" value="F:starch binding"/>
    <property type="evidence" value="ECO:0007669"/>
    <property type="project" value="InterPro"/>
</dbReference>
<dbReference type="PANTHER" id="PTHR22958:SF1">
    <property type="entry name" value="GLYCEROPHOSPHOCHOLINE PHOSPHODIESTERASE GPCPD1"/>
    <property type="match status" value="1"/>
</dbReference>
<dbReference type="OMA" id="LKVYHTA"/>
<dbReference type="Pfam" id="PF00686">
    <property type="entry name" value="CBM_20"/>
    <property type="match status" value="1"/>
</dbReference>
<dbReference type="PANTHER" id="PTHR22958">
    <property type="entry name" value="GLYCEROPHOSPHORYL DIESTER PHOSPHODIESTERASE"/>
    <property type="match status" value="1"/>
</dbReference>
<dbReference type="AlphaFoldDB" id="A0A336KEV4"/>
<dbReference type="PROSITE" id="PS51166">
    <property type="entry name" value="CBM20"/>
    <property type="match status" value="1"/>
</dbReference>
<dbReference type="FunFam" id="3.20.20.190:FF:000032">
    <property type="entry name" value="Glycerophosphoryl diester phosphodiesterase, putative"/>
    <property type="match status" value="1"/>
</dbReference>
<evidence type="ECO:0000313" key="7">
    <source>
        <dbReference type="EMBL" id="SSX23336.1"/>
    </source>
</evidence>
<evidence type="ECO:0000256" key="2">
    <source>
        <dbReference type="ARBA" id="ARBA00022801"/>
    </source>
</evidence>
<evidence type="ECO:0000259" key="4">
    <source>
        <dbReference type="PROSITE" id="PS51166"/>
    </source>
</evidence>
<organism evidence="6">
    <name type="scientific">Culicoides sonorensis</name>
    <name type="common">Biting midge</name>
    <dbReference type="NCBI Taxonomy" id="179676"/>
    <lineage>
        <taxon>Eukaryota</taxon>
        <taxon>Metazoa</taxon>
        <taxon>Ecdysozoa</taxon>
        <taxon>Arthropoda</taxon>
        <taxon>Hexapoda</taxon>
        <taxon>Insecta</taxon>
        <taxon>Pterygota</taxon>
        <taxon>Neoptera</taxon>
        <taxon>Endopterygota</taxon>
        <taxon>Diptera</taxon>
        <taxon>Nematocera</taxon>
        <taxon>Chironomoidea</taxon>
        <taxon>Ceratopogonidae</taxon>
        <taxon>Ceratopogoninae</taxon>
        <taxon>Culicoides</taxon>
        <taxon>Monoculicoides</taxon>
    </lineage>
</organism>
<name>A0A336KEV4_CULSO</name>
<comment type="similarity">
    <text evidence="1">Belongs to the glycerophosphoryl diester phosphodiesterase family.</text>
</comment>
<evidence type="ECO:0000256" key="3">
    <source>
        <dbReference type="SAM" id="MobiDB-lite"/>
    </source>
</evidence>
<dbReference type="Gene3D" id="2.60.40.10">
    <property type="entry name" value="Immunoglobulins"/>
    <property type="match status" value="1"/>
</dbReference>
<dbReference type="SUPFAM" id="SSF49452">
    <property type="entry name" value="Starch-binding domain-like"/>
    <property type="match status" value="1"/>
</dbReference>
<reference evidence="7" key="2">
    <citation type="submission" date="2018-07" db="EMBL/GenBank/DDBJ databases">
        <authorList>
            <person name="Quirk P.G."/>
            <person name="Krulwich T.A."/>
        </authorList>
    </citation>
    <scope>NUCLEOTIDE SEQUENCE</scope>
</reference>
<dbReference type="CDD" id="cd08607">
    <property type="entry name" value="GDPD_GDE5"/>
    <property type="match status" value="1"/>
</dbReference>
<dbReference type="InterPro" id="IPR051578">
    <property type="entry name" value="GDPD"/>
</dbReference>